<accession>A0A9D2PBE9</accession>
<reference evidence="5" key="1">
    <citation type="journal article" date="2021" name="PeerJ">
        <title>Extensive microbial diversity within the chicken gut microbiome revealed by metagenomics and culture.</title>
        <authorList>
            <person name="Gilroy R."/>
            <person name="Ravi A."/>
            <person name="Getino M."/>
            <person name="Pursley I."/>
            <person name="Horton D.L."/>
            <person name="Alikhan N.F."/>
            <person name="Baker D."/>
            <person name="Gharbi K."/>
            <person name="Hall N."/>
            <person name="Watson M."/>
            <person name="Adriaenssens E.M."/>
            <person name="Foster-Nyarko E."/>
            <person name="Jarju S."/>
            <person name="Secka A."/>
            <person name="Antonio M."/>
            <person name="Oren A."/>
            <person name="Chaudhuri R.R."/>
            <person name="La Ragione R."/>
            <person name="Hildebrand F."/>
            <person name="Pallen M.J."/>
        </authorList>
    </citation>
    <scope>NUCLEOTIDE SEQUENCE</scope>
    <source>
        <strain evidence="5">CHK183-5548</strain>
    </source>
</reference>
<evidence type="ECO:0000259" key="4">
    <source>
        <dbReference type="Pfam" id="PF03816"/>
    </source>
</evidence>
<sequence>MSYEYEDELERMKHRKRPTRKRESDFINRHQEEFEERKIRRAKALRKKRKKKKIMRLTILAVLLIVVFAGFFIFRRLHDDGYWTIAVFGVDSRDGNLEENALSDVEMICNIDRATGEITLVSVYRDTYLKIDSDGTYHKINEAYFKGGHKQAVAALEENLDLKFDNYATFNWKAVADAINILGGIDLEISDAEFAYINSFITETVNSTGIGSHQLEHAGMNHLDGVQAVAYARLRLMDTDFNRTARQRKVISLAMEKAKNASFSELNNILMAVLPQISTDLGIDDLIPLAKNVNKYQIVETTGFPFSRETKKIGRMDCVIPTTLESNVVQLHQLLFGDETYQAPSSVKAISQKIGEDSGLTEPGENAPEANTGGGRVPSSTQPAAPETEPETEPTEESTETEETTVEETIEPNEETEEEDSEDSDEEKETIGPGSHLSPSRESYGESDEERPGRHPGNSSETTAPSRGEETETSRPATESSRPASENSAPFGHENQNGGNQNSDQTASGGGQSGGPASQGPSAEISAEDGENGPGVS</sequence>
<comment type="similarity">
    <text evidence="1">Belongs to the LytR/CpsA/Psr (LCP) family.</text>
</comment>
<feature type="domain" description="Cell envelope-related transcriptional attenuator" evidence="4">
    <location>
        <begin position="103"/>
        <end position="259"/>
    </location>
</feature>
<dbReference type="Proteomes" id="UP000823883">
    <property type="component" value="Unassembled WGS sequence"/>
</dbReference>
<feature type="transmembrane region" description="Helical" evidence="3">
    <location>
        <begin position="54"/>
        <end position="74"/>
    </location>
</feature>
<feature type="compositionally biased region" description="Acidic residues" evidence="2">
    <location>
        <begin position="388"/>
        <end position="428"/>
    </location>
</feature>
<evidence type="ECO:0000313" key="5">
    <source>
        <dbReference type="EMBL" id="HJC47706.1"/>
    </source>
</evidence>
<keyword evidence="3" id="KW-0472">Membrane</keyword>
<evidence type="ECO:0000256" key="2">
    <source>
        <dbReference type="SAM" id="MobiDB-lite"/>
    </source>
</evidence>
<protein>
    <submittedName>
        <fullName evidence="5">LCP family protein</fullName>
    </submittedName>
</protein>
<dbReference type="InterPro" id="IPR050922">
    <property type="entry name" value="LytR/CpsA/Psr_CW_biosynth"/>
</dbReference>
<feature type="region of interest" description="Disordered" evidence="2">
    <location>
        <begin position="356"/>
        <end position="537"/>
    </location>
</feature>
<feature type="compositionally biased region" description="Polar residues" evidence="2">
    <location>
        <begin position="474"/>
        <end position="506"/>
    </location>
</feature>
<keyword evidence="3" id="KW-1133">Transmembrane helix</keyword>
<dbReference type="Gene3D" id="3.40.630.190">
    <property type="entry name" value="LCP protein"/>
    <property type="match status" value="1"/>
</dbReference>
<dbReference type="EMBL" id="DWWL01000044">
    <property type="protein sequence ID" value="HJC47706.1"/>
    <property type="molecule type" value="Genomic_DNA"/>
</dbReference>
<gene>
    <name evidence="5" type="ORF">IAA04_06610</name>
</gene>
<comment type="caution">
    <text evidence="5">The sequence shown here is derived from an EMBL/GenBank/DDBJ whole genome shotgun (WGS) entry which is preliminary data.</text>
</comment>
<evidence type="ECO:0000313" key="6">
    <source>
        <dbReference type="Proteomes" id="UP000823883"/>
    </source>
</evidence>
<dbReference type="NCBIfam" id="TIGR00350">
    <property type="entry name" value="lytR_cpsA_psr"/>
    <property type="match status" value="1"/>
</dbReference>
<evidence type="ECO:0000256" key="3">
    <source>
        <dbReference type="SAM" id="Phobius"/>
    </source>
</evidence>
<evidence type="ECO:0000256" key="1">
    <source>
        <dbReference type="ARBA" id="ARBA00006068"/>
    </source>
</evidence>
<dbReference type="PANTHER" id="PTHR33392">
    <property type="entry name" value="POLYISOPRENYL-TEICHOIC ACID--PEPTIDOGLYCAN TEICHOIC ACID TRANSFERASE TAGU"/>
    <property type="match status" value="1"/>
</dbReference>
<dbReference type="InterPro" id="IPR004474">
    <property type="entry name" value="LytR_CpsA_psr"/>
</dbReference>
<dbReference type="PANTHER" id="PTHR33392:SF6">
    <property type="entry name" value="POLYISOPRENYL-TEICHOIC ACID--PEPTIDOGLYCAN TEICHOIC ACID TRANSFERASE TAGU"/>
    <property type="match status" value="1"/>
</dbReference>
<dbReference type="AlphaFoldDB" id="A0A9D2PBE9"/>
<keyword evidence="3" id="KW-0812">Transmembrane</keyword>
<proteinExistence type="inferred from homology"/>
<feature type="region of interest" description="Disordered" evidence="2">
    <location>
        <begin position="1"/>
        <end position="24"/>
    </location>
</feature>
<name>A0A9D2PBE9_9FIRM</name>
<organism evidence="5 6">
    <name type="scientific">Candidatus Lachnoclostridium pullistercoris</name>
    <dbReference type="NCBI Taxonomy" id="2838632"/>
    <lineage>
        <taxon>Bacteria</taxon>
        <taxon>Bacillati</taxon>
        <taxon>Bacillota</taxon>
        <taxon>Clostridia</taxon>
        <taxon>Lachnospirales</taxon>
        <taxon>Lachnospiraceae</taxon>
    </lineage>
</organism>
<reference evidence="5" key="2">
    <citation type="submission" date="2021-04" db="EMBL/GenBank/DDBJ databases">
        <authorList>
            <person name="Gilroy R."/>
        </authorList>
    </citation>
    <scope>NUCLEOTIDE SEQUENCE</scope>
    <source>
        <strain evidence="5">CHK183-5548</strain>
    </source>
</reference>
<dbReference type="Pfam" id="PF03816">
    <property type="entry name" value="LytR_cpsA_psr"/>
    <property type="match status" value="1"/>
</dbReference>